<dbReference type="GO" id="GO:0016757">
    <property type="term" value="F:glycosyltransferase activity"/>
    <property type="evidence" value="ECO:0007669"/>
    <property type="project" value="InterPro"/>
</dbReference>
<evidence type="ECO:0000313" key="3">
    <source>
        <dbReference type="EMBL" id="WKN37972.1"/>
    </source>
</evidence>
<dbReference type="Pfam" id="PF00534">
    <property type="entry name" value="Glycos_transf_1"/>
    <property type="match status" value="1"/>
</dbReference>
<reference evidence="3" key="1">
    <citation type="journal article" date="2023" name="Comput. Struct. Biotechnol. J.">
        <title>Discovery of a novel marine Bacteroidetes with a rich repertoire of carbohydrate-active enzymes.</title>
        <authorList>
            <person name="Chen B."/>
            <person name="Liu G."/>
            <person name="Chen Q."/>
            <person name="Wang H."/>
            <person name="Liu L."/>
            <person name="Tang K."/>
        </authorList>
    </citation>
    <scope>NUCLEOTIDE SEQUENCE</scope>
    <source>
        <strain evidence="3">TK19036</strain>
    </source>
</reference>
<dbReference type="SUPFAM" id="SSF53756">
    <property type="entry name" value="UDP-Glycosyltransferase/glycogen phosphorylase"/>
    <property type="match status" value="1"/>
</dbReference>
<gene>
    <name evidence="3" type="ORF">K4G66_04525</name>
</gene>
<dbReference type="InterPro" id="IPR001296">
    <property type="entry name" value="Glyco_trans_1"/>
</dbReference>
<reference evidence="3" key="2">
    <citation type="journal article" date="2024" name="Antonie Van Leeuwenhoek">
        <title>Roseihalotalea indica gen. nov., sp. nov., a halophilic Bacteroidetes from mesopelagic Southwest Indian Ocean with higher carbohydrate metabolic potential.</title>
        <authorList>
            <person name="Chen B."/>
            <person name="Zhang M."/>
            <person name="Lin D."/>
            <person name="Ye J."/>
            <person name="Tang K."/>
        </authorList>
    </citation>
    <scope>NUCLEOTIDE SEQUENCE</scope>
    <source>
        <strain evidence="3">TK19036</strain>
    </source>
</reference>
<feature type="domain" description="Glycosyl transferase family 1" evidence="1">
    <location>
        <begin position="174"/>
        <end position="331"/>
    </location>
</feature>
<evidence type="ECO:0000259" key="1">
    <source>
        <dbReference type="Pfam" id="PF00534"/>
    </source>
</evidence>
<feature type="domain" description="Glycosyltransferase subfamily 4-like N-terminal" evidence="2">
    <location>
        <begin position="27"/>
        <end position="112"/>
    </location>
</feature>
<dbReference type="EMBL" id="CP120682">
    <property type="protein sequence ID" value="WKN37972.1"/>
    <property type="molecule type" value="Genomic_DNA"/>
</dbReference>
<dbReference type="CDD" id="cd03811">
    <property type="entry name" value="GT4_GT28_WabH-like"/>
    <property type="match status" value="1"/>
</dbReference>
<name>A0AA49GNA1_9BACT</name>
<dbReference type="InterPro" id="IPR028098">
    <property type="entry name" value="Glyco_trans_4-like_N"/>
</dbReference>
<dbReference type="Pfam" id="PF13477">
    <property type="entry name" value="Glyco_trans_4_2"/>
    <property type="match status" value="1"/>
</dbReference>
<accession>A0AA49GNA1</accession>
<sequence>MTETSGVGVMIRSLANGGAEKQSILLAKALQERYQTFLIILDDQPQHPKHRQKIKEENIQAIFLSGHMLQKLKQLTRLVRRHRLQHLFCFLPSDTLMATLAARLSGISPIVYGGIRNDQIPWRKKAALKLLHNHSLDYSISNCHSGVKNMIREGFNGSKFIVIHNALEEMPSFSPPEEKEEVRIVTVGRFVAQKGYDRALRIMQMLREQDLNFRYTIMGYGALEAEIRQTIEQLGLVSRVDMIINPDNVLEQLSRSDIYLCTSSFEGLSNAVMEAMSCQLPVVATEVGDNDYLVIPQKNGYLHAVEDVAGMAESLIRLIRDPQLRSAYGAESQSIIRERFTFEAFQQNYFRLLDSEAVTT</sequence>
<protein>
    <submittedName>
        <fullName evidence="3">Glycosyltransferase</fullName>
    </submittedName>
</protein>
<dbReference type="PANTHER" id="PTHR12526">
    <property type="entry name" value="GLYCOSYLTRANSFERASE"/>
    <property type="match status" value="1"/>
</dbReference>
<dbReference type="PANTHER" id="PTHR12526:SF630">
    <property type="entry name" value="GLYCOSYLTRANSFERASE"/>
    <property type="match status" value="1"/>
</dbReference>
<dbReference type="AlphaFoldDB" id="A0AA49GNA1"/>
<evidence type="ECO:0000259" key="2">
    <source>
        <dbReference type="Pfam" id="PF13477"/>
    </source>
</evidence>
<proteinExistence type="predicted"/>
<dbReference type="Gene3D" id="3.40.50.2000">
    <property type="entry name" value="Glycogen Phosphorylase B"/>
    <property type="match status" value="2"/>
</dbReference>
<organism evidence="3">
    <name type="scientific">Roseihalotalea indica</name>
    <dbReference type="NCBI Taxonomy" id="2867963"/>
    <lineage>
        <taxon>Bacteria</taxon>
        <taxon>Pseudomonadati</taxon>
        <taxon>Bacteroidota</taxon>
        <taxon>Cytophagia</taxon>
        <taxon>Cytophagales</taxon>
        <taxon>Catalimonadaceae</taxon>
        <taxon>Roseihalotalea</taxon>
    </lineage>
</organism>